<feature type="compositionally biased region" description="Low complexity" evidence="1">
    <location>
        <begin position="147"/>
        <end position="160"/>
    </location>
</feature>
<dbReference type="InterPro" id="IPR011990">
    <property type="entry name" value="TPR-like_helical_dom_sf"/>
</dbReference>
<name>A0A7G9QHW3_9SPHI</name>
<dbReference type="AlphaFoldDB" id="A0A7G9QHW3"/>
<feature type="compositionally biased region" description="Basic residues" evidence="1">
    <location>
        <begin position="136"/>
        <end position="146"/>
    </location>
</feature>
<keyword evidence="3" id="KW-1185">Reference proteome</keyword>
<proteinExistence type="predicted"/>
<feature type="region of interest" description="Disordered" evidence="1">
    <location>
        <begin position="136"/>
        <end position="160"/>
    </location>
</feature>
<protein>
    <recommendedName>
        <fullName evidence="4">Tetratricopeptide repeat protein</fullName>
    </recommendedName>
</protein>
<gene>
    <name evidence="2" type="ORF">H9L23_02190</name>
</gene>
<organism evidence="2 3">
    <name type="scientific">Pedobacter roseus</name>
    <dbReference type="NCBI Taxonomy" id="336820"/>
    <lineage>
        <taxon>Bacteria</taxon>
        <taxon>Pseudomonadati</taxon>
        <taxon>Bacteroidota</taxon>
        <taxon>Sphingobacteriia</taxon>
        <taxon>Sphingobacteriales</taxon>
        <taxon>Sphingobacteriaceae</taxon>
        <taxon>Pedobacter</taxon>
    </lineage>
</organism>
<evidence type="ECO:0000313" key="3">
    <source>
        <dbReference type="Proteomes" id="UP000515806"/>
    </source>
</evidence>
<dbReference type="SUPFAM" id="SSF48439">
    <property type="entry name" value="Protein prenylyltransferase"/>
    <property type="match status" value="1"/>
</dbReference>
<dbReference type="Gene3D" id="1.25.40.10">
    <property type="entry name" value="Tetratricopeptide repeat domain"/>
    <property type="match status" value="1"/>
</dbReference>
<evidence type="ECO:0008006" key="4">
    <source>
        <dbReference type="Google" id="ProtNLM"/>
    </source>
</evidence>
<reference evidence="2 3" key="1">
    <citation type="submission" date="2020-08" db="EMBL/GenBank/DDBJ databases">
        <title>Genome sequence of Pedobacter roseus KACC 11594T.</title>
        <authorList>
            <person name="Hyun D.-W."/>
            <person name="Bae J.-W."/>
        </authorList>
    </citation>
    <scope>NUCLEOTIDE SEQUENCE [LARGE SCALE GENOMIC DNA]</scope>
    <source>
        <strain evidence="2 3">KACC 11594</strain>
    </source>
</reference>
<evidence type="ECO:0000313" key="2">
    <source>
        <dbReference type="EMBL" id="QNN42938.1"/>
    </source>
</evidence>
<dbReference type="Proteomes" id="UP000515806">
    <property type="component" value="Chromosome"/>
</dbReference>
<sequence>MSRRKQIRSKEQFAAALELERAGDNSAALKLYRKSAITDPANSHAWNRQMVLLRKTKSKEDEVRLIKLAIAEYRKSHETKQQDWLKENQAKADSTRELAHVLGLLEPTGLPKSDDTIIGKWQTRLYLLEYRIKNARKKKTSSKKPVSKSPKSASPAPTKA</sequence>
<dbReference type="RefSeq" id="WP_187593458.1">
    <property type="nucleotide sequence ID" value="NZ_CP060723.1"/>
</dbReference>
<dbReference type="KEGG" id="proe:H9L23_02190"/>
<dbReference type="EMBL" id="CP060723">
    <property type="protein sequence ID" value="QNN42938.1"/>
    <property type="molecule type" value="Genomic_DNA"/>
</dbReference>
<accession>A0A7G9QHW3</accession>
<evidence type="ECO:0000256" key="1">
    <source>
        <dbReference type="SAM" id="MobiDB-lite"/>
    </source>
</evidence>